<evidence type="ECO:0000313" key="2">
    <source>
        <dbReference type="EMBL" id="KAE9992840.1"/>
    </source>
</evidence>
<comment type="caution">
    <text evidence="2">The sequence shown here is derived from an EMBL/GenBank/DDBJ whole genome shotgun (WGS) entry which is preliminary data.</text>
</comment>
<dbReference type="OrthoDB" id="3933145at2759"/>
<evidence type="ECO:0000313" key="3">
    <source>
        <dbReference type="Proteomes" id="UP000490939"/>
    </source>
</evidence>
<dbReference type="Proteomes" id="UP000490939">
    <property type="component" value="Unassembled WGS sequence"/>
</dbReference>
<dbReference type="AlphaFoldDB" id="A0A8H3VPX3"/>
<organism evidence="2 3">
    <name type="scientific">Venturia inaequalis</name>
    <name type="common">Apple scab fungus</name>
    <dbReference type="NCBI Taxonomy" id="5025"/>
    <lineage>
        <taxon>Eukaryota</taxon>
        <taxon>Fungi</taxon>
        <taxon>Dikarya</taxon>
        <taxon>Ascomycota</taxon>
        <taxon>Pezizomycotina</taxon>
        <taxon>Dothideomycetes</taxon>
        <taxon>Pleosporomycetidae</taxon>
        <taxon>Venturiales</taxon>
        <taxon>Venturiaceae</taxon>
        <taxon>Venturia</taxon>
    </lineage>
</organism>
<proteinExistence type="predicted"/>
<protein>
    <submittedName>
        <fullName evidence="2">Uncharacterized protein</fullName>
    </submittedName>
</protein>
<feature type="region of interest" description="Disordered" evidence="1">
    <location>
        <begin position="1"/>
        <end position="24"/>
    </location>
</feature>
<name>A0A8H3VPX3_VENIN</name>
<evidence type="ECO:0000256" key="1">
    <source>
        <dbReference type="SAM" id="MobiDB-lite"/>
    </source>
</evidence>
<reference evidence="2 3" key="1">
    <citation type="submission" date="2019-07" db="EMBL/GenBank/DDBJ databases">
        <title>Venturia inaequalis Genome Resource.</title>
        <authorList>
            <person name="Lichtner F.J."/>
        </authorList>
    </citation>
    <scope>NUCLEOTIDE SEQUENCE [LARGE SCALE GENOMIC DNA]</scope>
    <source>
        <strain evidence="2 3">DMI_063113</strain>
    </source>
</reference>
<feature type="compositionally biased region" description="Pro residues" evidence="1">
    <location>
        <begin position="1"/>
        <end position="13"/>
    </location>
</feature>
<gene>
    <name evidence="2" type="ORF">EG327_007610</name>
</gene>
<sequence length="294" mass="34688">MHIPPPSIDPPRPMSNNKQHSPYMATNPLKGLESTFGRIHNFAAAECIRFFTPDEFGLRIIEELLRNHRNLEARTPFRGFQPVVYPPPPCSRDSYITSFIIRWLRERCGTYTMMPFISSNYYTLYKQNDRLYGNLGDNTRPSQPQKWLNRKALLTRQLFAEERFDEWISHFVYHVVEDEEAPARQRPDGLAADLWRTLHPLLRPAHDPDFMNFHKVQFQRIKLFVTEFVLACLRLEAEPIRWHWYWPLDRETEGDRTWRTCSRPGISKVVIRGQPGNVPILSLQEALEPRGLFL</sequence>
<dbReference type="EMBL" id="WNWR01000046">
    <property type="protein sequence ID" value="KAE9992840.1"/>
    <property type="molecule type" value="Genomic_DNA"/>
</dbReference>
<accession>A0A8H3VPX3</accession>
<keyword evidence="3" id="KW-1185">Reference proteome</keyword>